<proteinExistence type="predicted"/>
<organism evidence="1 2">
    <name type="scientific">Neofusicoccum parvum</name>
    <dbReference type="NCBI Taxonomy" id="310453"/>
    <lineage>
        <taxon>Eukaryota</taxon>
        <taxon>Fungi</taxon>
        <taxon>Dikarya</taxon>
        <taxon>Ascomycota</taxon>
        <taxon>Pezizomycotina</taxon>
        <taxon>Dothideomycetes</taxon>
        <taxon>Dothideomycetes incertae sedis</taxon>
        <taxon>Botryosphaeriales</taxon>
        <taxon>Botryosphaeriaceae</taxon>
        <taxon>Neofusicoccum</taxon>
    </lineage>
</organism>
<protein>
    <submittedName>
        <fullName evidence="1">Alcohol dehydrogenase</fullName>
    </submittedName>
</protein>
<evidence type="ECO:0000313" key="1">
    <source>
        <dbReference type="EMBL" id="GME51422.1"/>
    </source>
</evidence>
<dbReference type="Proteomes" id="UP001165186">
    <property type="component" value="Unassembled WGS sequence"/>
</dbReference>
<keyword evidence="2" id="KW-1185">Reference proteome</keyword>
<evidence type="ECO:0000313" key="2">
    <source>
        <dbReference type="Proteomes" id="UP001165186"/>
    </source>
</evidence>
<dbReference type="EMBL" id="BSXG01000175">
    <property type="protein sequence ID" value="GME51422.1"/>
    <property type="molecule type" value="Genomic_DNA"/>
</dbReference>
<sequence length="349" mass="37544">MANVQITTRRAYRFTEDYTPGTPKVKLVTEDLPLPLPSTSVLIKVHAVSLNYRDANIANGGNPWPVISHGVPCNDAAGEVIAVGGDVKTLALGDRVAPITDTENLTGQEPGRSWLAADEDGVLADYLVFDEKKVCKLPAHLDWIQASIIPCAGVTAWAALKGIGFGKSVLIQGTGGVSMFALKLARAAGLKVILSSSSDQKLKSIRKQFPSPPLLTVNYVSTPAWHEEVLKLTNGAGVDLVIEVGGTQSLVKSMKCTRRGGVISQVGYLSKQDVNELSELLPLLTDRRVNLKGINAGSKQDMDDLCAALSATEMTFDDIIDSLYSFEKAEEAIDYVWRGKQVGKLVIRL</sequence>
<gene>
    <name evidence="1" type="primary">g1143</name>
    <name evidence="1" type="ORF">NpPPO83_00001143</name>
</gene>
<comment type="caution">
    <text evidence="1">The sequence shown here is derived from an EMBL/GenBank/DDBJ whole genome shotgun (WGS) entry which is preliminary data.</text>
</comment>
<reference evidence="1" key="1">
    <citation type="submission" date="2024-09" db="EMBL/GenBank/DDBJ databases">
        <title>Draft Genome Sequences of Neofusicoccum parvum.</title>
        <authorList>
            <person name="Ashida A."/>
            <person name="Camagna M."/>
            <person name="Tanaka A."/>
            <person name="Takemoto D."/>
        </authorList>
    </citation>
    <scope>NUCLEOTIDE SEQUENCE</scope>
    <source>
        <strain evidence="1">PPO83</strain>
    </source>
</reference>
<name>A0ACB5SPG2_9PEZI</name>
<accession>A0ACB5SPG2</accession>